<proteinExistence type="predicted"/>
<dbReference type="AlphaFoldDB" id="A0A8D8R2T3"/>
<reference evidence="1" key="1">
    <citation type="submission" date="2021-05" db="EMBL/GenBank/DDBJ databases">
        <authorList>
            <person name="Alioto T."/>
            <person name="Alioto T."/>
            <person name="Gomez Garrido J."/>
        </authorList>
    </citation>
    <scope>NUCLEOTIDE SEQUENCE</scope>
</reference>
<evidence type="ECO:0000313" key="1">
    <source>
        <dbReference type="EMBL" id="CAG6643313.1"/>
    </source>
</evidence>
<accession>A0A8D8R2T3</accession>
<name>A0A8D8R2T3_9HEMI</name>
<organism evidence="1">
    <name type="scientific">Cacopsylla melanoneura</name>
    <dbReference type="NCBI Taxonomy" id="428564"/>
    <lineage>
        <taxon>Eukaryota</taxon>
        <taxon>Metazoa</taxon>
        <taxon>Ecdysozoa</taxon>
        <taxon>Arthropoda</taxon>
        <taxon>Hexapoda</taxon>
        <taxon>Insecta</taxon>
        <taxon>Pterygota</taxon>
        <taxon>Neoptera</taxon>
        <taxon>Paraneoptera</taxon>
        <taxon>Hemiptera</taxon>
        <taxon>Sternorrhyncha</taxon>
        <taxon>Psylloidea</taxon>
        <taxon>Psyllidae</taxon>
        <taxon>Psyllinae</taxon>
        <taxon>Cacopsylla</taxon>
    </lineage>
</organism>
<protein>
    <submittedName>
        <fullName evidence="1">Uncharacterized protein</fullName>
    </submittedName>
</protein>
<sequence length="176" mass="20618">MVWVDPTSQASARPSKVASSFLRKVFLTWRSTSSFLLIFQFSHIFYAELSFLRNDLRLHYAQGIQSAMFPVVLSNSFRPGAHFWFSVPLSYLVRERRKWPVPLFRFLAVSGRTKRDRKLKIVGNGTYFSQRSRNRSRKSISTYFFFTNFQNRPWAAPVGGRQRHGLITVQGPRRTF</sequence>
<dbReference type="EMBL" id="HBUF01126554">
    <property type="protein sequence ID" value="CAG6643313.1"/>
    <property type="molecule type" value="Transcribed_RNA"/>
</dbReference>